<protein>
    <submittedName>
        <fullName evidence="1">Uncharacterized protein</fullName>
    </submittedName>
</protein>
<proteinExistence type="predicted"/>
<dbReference type="Proteomes" id="UP000000305">
    <property type="component" value="Unassembled WGS sequence"/>
</dbReference>
<dbReference type="AlphaFoldDB" id="E9I7A0"/>
<accession>E9I7A0</accession>
<feature type="non-terminal residue" evidence="1">
    <location>
        <position position="1"/>
    </location>
</feature>
<reference evidence="1 2" key="1">
    <citation type="journal article" date="2011" name="Science">
        <title>The ecoresponsive genome of Daphnia pulex.</title>
        <authorList>
            <person name="Colbourne J.K."/>
            <person name="Pfrender M.E."/>
            <person name="Gilbert D."/>
            <person name="Thomas W.K."/>
            <person name="Tucker A."/>
            <person name="Oakley T.H."/>
            <person name="Tokishita S."/>
            <person name="Aerts A."/>
            <person name="Arnold G.J."/>
            <person name="Basu M.K."/>
            <person name="Bauer D.J."/>
            <person name="Caceres C.E."/>
            <person name="Carmel L."/>
            <person name="Casola C."/>
            <person name="Choi J.H."/>
            <person name="Detter J.C."/>
            <person name="Dong Q."/>
            <person name="Dusheyko S."/>
            <person name="Eads B.D."/>
            <person name="Frohlich T."/>
            <person name="Geiler-Samerotte K.A."/>
            <person name="Gerlach D."/>
            <person name="Hatcher P."/>
            <person name="Jogdeo S."/>
            <person name="Krijgsveld J."/>
            <person name="Kriventseva E.V."/>
            <person name="Kultz D."/>
            <person name="Laforsch C."/>
            <person name="Lindquist E."/>
            <person name="Lopez J."/>
            <person name="Manak J.R."/>
            <person name="Muller J."/>
            <person name="Pangilinan J."/>
            <person name="Patwardhan R.P."/>
            <person name="Pitluck S."/>
            <person name="Pritham E.J."/>
            <person name="Rechtsteiner A."/>
            <person name="Rho M."/>
            <person name="Rogozin I.B."/>
            <person name="Sakarya O."/>
            <person name="Salamov A."/>
            <person name="Schaack S."/>
            <person name="Shapiro H."/>
            <person name="Shiga Y."/>
            <person name="Skalitzky C."/>
            <person name="Smith Z."/>
            <person name="Souvorov A."/>
            <person name="Sung W."/>
            <person name="Tang Z."/>
            <person name="Tsuchiya D."/>
            <person name="Tu H."/>
            <person name="Vos H."/>
            <person name="Wang M."/>
            <person name="Wolf Y.I."/>
            <person name="Yamagata H."/>
            <person name="Yamada T."/>
            <person name="Ye Y."/>
            <person name="Shaw J.R."/>
            <person name="Andrews J."/>
            <person name="Crease T.J."/>
            <person name="Tang H."/>
            <person name="Lucas S.M."/>
            <person name="Robertson H.M."/>
            <person name="Bork P."/>
            <person name="Koonin E.V."/>
            <person name="Zdobnov E.M."/>
            <person name="Grigoriev I.V."/>
            <person name="Lynch M."/>
            <person name="Boore J.L."/>
        </authorList>
    </citation>
    <scope>NUCLEOTIDE SEQUENCE [LARGE SCALE GENOMIC DNA]</scope>
</reference>
<organism evidence="1 2">
    <name type="scientific">Daphnia pulex</name>
    <name type="common">Water flea</name>
    <dbReference type="NCBI Taxonomy" id="6669"/>
    <lineage>
        <taxon>Eukaryota</taxon>
        <taxon>Metazoa</taxon>
        <taxon>Ecdysozoa</taxon>
        <taxon>Arthropoda</taxon>
        <taxon>Crustacea</taxon>
        <taxon>Branchiopoda</taxon>
        <taxon>Diplostraca</taxon>
        <taxon>Cladocera</taxon>
        <taxon>Anomopoda</taxon>
        <taxon>Daphniidae</taxon>
        <taxon>Daphnia</taxon>
    </lineage>
</organism>
<sequence length="181" mass="20571">QSALNLDNTMFIAEIKFSFYQQSTISTERMHRLLVAVDYSRSFHHWEFLPEYDEHTQNPSITCLLFALDALAKWQTRQITVAEEGNLRTRIDHTASSTQLRTTATNNLPVFVVPPQHLDIVQSLLPDTISVEHSLNVANSCLPSIKASLRDHARSFEATDLSNQLIIDCLTRIFAQANVNF</sequence>
<gene>
    <name evidence="1" type="ORF">DAPPUDRAFT_125410</name>
</gene>
<evidence type="ECO:0000313" key="2">
    <source>
        <dbReference type="Proteomes" id="UP000000305"/>
    </source>
</evidence>
<dbReference type="KEGG" id="dpx:DAPPUDRAFT_125410"/>
<name>E9I7A0_DAPPU</name>
<dbReference type="EMBL" id="GL737077">
    <property type="protein sequence ID" value="EFX60130.1"/>
    <property type="molecule type" value="Genomic_DNA"/>
</dbReference>
<keyword evidence="2" id="KW-1185">Reference proteome</keyword>
<dbReference type="InParanoid" id="E9I7A0"/>
<evidence type="ECO:0000313" key="1">
    <source>
        <dbReference type="EMBL" id="EFX60130.1"/>
    </source>
</evidence>
<dbReference type="HOGENOM" id="CLU_1492661_0_0_1"/>